<proteinExistence type="predicted"/>
<keyword evidence="3" id="KW-1185">Reference proteome</keyword>
<organism evidence="2 3">
    <name type="scientific">Amycolatopsis acididurans</name>
    <dbReference type="NCBI Taxonomy" id="2724524"/>
    <lineage>
        <taxon>Bacteria</taxon>
        <taxon>Bacillati</taxon>
        <taxon>Actinomycetota</taxon>
        <taxon>Actinomycetes</taxon>
        <taxon>Pseudonocardiales</taxon>
        <taxon>Pseudonocardiaceae</taxon>
        <taxon>Amycolatopsis</taxon>
    </lineage>
</organism>
<dbReference type="EMBL" id="JAAXLS010000038">
    <property type="protein sequence ID" value="NKQ57593.1"/>
    <property type="molecule type" value="Genomic_DNA"/>
</dbReference>
<gene>
    <name evidence="2" type="ORF">HFP15_32495</name>
</gene>
<name>A0ABX1JD54_9PSEU</name>
<protein>
    <submittedName>
        <fullName evidence="2">Pyridoxamine 5'-phosphate oxidase family protein</fullName>
    </submittedName>
</protein>
<dbReference type="InterPro" id="IPR012349">
    <property type="entry name" value="Split_barrel_FMN-bd"/>
</dbReference>
<dbReference type="RefSeq" id="WP_168520615.1">
    <property type="nucleotide sequence ID" value="NZ_JAAXLS010000038.1"/>
</dbReference>
<dbReference type="Pfam" id="PF12900">
    <property type="entry name" value="Pyridox_ox_2"/>
    <property type="match status" value="1"/>
</dbReference>
<dbReference type="Gene3D" id="2.30.110.10">
    <property type="entry name" value="Electron Transport, Fmn-binding Protein, Chain A"/>
    <property type="match status" value="1"/>
</dbReference>
<dbReference type="InterPro" id="IPR024747">
    <property type="entry name" value="Pyridox_Oxase-rel"/>
</dbReference>
<comment type="caution">
    <text evidence="2">The sequence shown here is derived from an EMBL/GenBank/DDBJ whole genome shotgun (WGS) entry which is preliminary data.</text>
</comment>
<evidence type="ECO:0000313" key="2">
    <source>
        <dbReference type="EMBL" id="NKQ57593.1"/>
    </source>
</evidence>
<reference evidence="2 3" key="1">
    <citation type="submission" date="2020-04" db="EMBL/GenBank/DDBJ databases">
        <title>Novel species.</title>
        <authorList>
            <person name="Teo W.F.A."/>
            <person name="Lipun K."/>
            <person name="Srisuk N."/>
            <person name="Duangmal K."/>
        </authorList>
    </citation>
    <scope>NUCLEOTIDE SEQUENCE [LARGE SCALE GENOMIC DNA]</scope>
    <source>
        <strain evidence="2 3">K13G38</strain>
    </source>
</reference>
<dbReference type="Proteomes" id="UP000715441">
    <property type="component" value="Unassembled WGS sequence"/>
</dbReference>
<accession>A0ABX1JD54</accession>
<sequence length="141" mass="15374">MPTPSYDLPAGECVRLAQSKEVGRVVYTEAGQPTVRLVSFVIVDDDVVICEQPRRWTDGVQGSVVAFEVDHLNSATNTGWCVVIVGRARRADTAGRAAEREGEHRADPSCEPPCAIAMTHVSGQRLRLTPPKGDTGRDEFR</sequence>
<feature type="region of interest" description="Disordered" evidence="1">
    <location>
        <begin position="92"/>
        <end position="111"/>
    </location>
</feature>
<evidence type="ECO:0000313" key="3">
    <source>
        <dbReference type="Proteomes" id="UP000715441"/>
    </source>
</evidence>
<dbReference type="SUPFAM" id="SSF50475">
    <property type="entry name" value="FMN-binding split barrel"/>
    <property type="match status" value="1"/>
</dbReference>
<feature type="compositionally biased region" description="Basic and acidic residues" evidence="1">
    <location>
        <begin position="92"/>
        <end position="108"/>
    </location>
</feature>
<evidence type="ECO:0000256" key="1">
    <source>
        <dbReference type="SAM" id="MobiDB-lite"/>
    </source>
</evidence>